<sequence>STGSFPRPIPAHECSVCPLTLTDAIPVDAVIASRSEGSSFHSLIISRSKTDFPVPESELRIRC</sequence>
<keyword evidence="2" id="KW-1185">Reference proteome</keyword>
<comment type="caution">
    <text evidence="1">The sequence shown here is derived from an EMBL/GenBank/DDBJ whole genome shotgun (WGS) entry which is preliminary data.</text>
</comment>
<name>A0ACB8Q9A1_9AGAM</name>
<reference evidence="1" key="2">
    <citation type="journal article" date="2022" name="New Phytol.">
        <title>Evolutionary transition to the ectomycorrhizal habit in the genomes of a hyperdiverse lineage of mushroom-forming fungi.</title>
        <authorList>
            <person name="Looney B."/>
            <person name="Miyauchi S."/>
            <person name="Morin E."/>
            <person name="Drula E."/>
            <person name="Courty P.E."/>
            <person name="Kohler A."/>
            <person name="Kuo A."/>
            <person name="LaButti K."/>
            <person name="Pangilinan J."/>
            <person name="Lipzen A."/>
            <person name="Riley R."/>
            <person name="Andreopoulos W."/>
            <person name="He G."/>
            <person name="Johnson J."/>
            <person name="Nolan M."/>
            <person name="Tritt A."/>
            <person name="Barry K.W."/>
            <person name="Grigoriev I.V."/>
            <person name="Nagy L.G."/>
            <person name="Hibbett D."/>
            <person name="Henrissat B."/>
            <person name="Matheny P.B."/>
            <person name="Labbe J."/>
            <person name="Martin F.M."/>
        </authorList>
    </citation>
    <scope>NUCLEOTIDE SEQUENCE</scope>
    <source>
        <strain evidence="1">EC-137</strain>
    </source>
</reference>
<proteinExistence type="predicted"/>
<dbReference type="EMBL" id="MU273767">
    <property type="protein sequence ID" value="KAI0028298.1"/>
    <property type="molecule type" value="Genomic_DNA"/>
</dbReference>
<reference evidence="1" key="1">
    <citation type="submission" date="2021-02" db="EMBL/GenBank/DDBJ databases">
        <authorList>
            <consortium name="DOE Joint Genome Institute"/>
            <person name="Ahrendt S."/>
            <person name="Looney B.P."/>
            <person name="Miyauchi S."/>
            <person name="Morin E."/>
            <person name="Drula E."/>
            <person name="Courty P.E."/>
            <person name="Chicoki N."/>
            <person name="Fauchery L."/>
            <person name="Kohler A."/>
            <person name="Kuo A."/>
            <person name="Labutti K."/>
            <person name="Pangilinan J."/>
            <person name="Lipzen A."/>
            <person name="Riley R."/>
            <person name="Andreopoulos W."/>
            <person name="He G."/>
            <person name="Johnson J."/>
            <person name="Barry K.W."/>
            <person name="Grigoriev I.V."/>
            <person name="Nagy L."/>
            <person name="Hibbett D."/>
            <person name="Henrissat B."/>
            <person name="Matheny P.B."/>
            <person name="Labbe J."/>
            <person name="Martin F."/>
        </authorList>
    </citation>
    <scope>NUCLEOTIDE SEQUENCE</scope>
    <source>
        <strain evidence="1">EC-137</strain>
    </source>
</reference>
<gene>
    <name evidence="1" type="ORF">K488DRAFT_58969</name>
</gene>
<evidence type="ECO:0000313" key="2">
    <source>
        <dbReference type="Proteomes" id="UP000814128"/>
    </source>
</evidence>
<organism evidence="1 2">
    <name type="scientific">Vararia minispora EC-137</name>
    <dbReference type="NCBI Taxonomy" id="1314806"/>
    <lineage>
        <taxon>Eukaryota</taxon>
        <taxon>Fungi</taxon>
        <taxon>Dikarya</taxon>
        <taxon>Basidiomycota</taxon>
        <taxon>Agaricomycotina</taxon>
        <taxon>Agaricomycetes</taxon>
        <taxon>Russulales</taxon>
        <taxon>Lachnocladiaceae</taxon>
        <taxon>Vararia</taxon>
    </lineage>
</organism>
<protein>
    <submittedName>
        <fullName evidence="1">Uncharacterized protein</fullName>
    </submittedName>
</protein>
<dbReference type="Proteomes" id="UP000814128">
    <property type="component" value="Unassembled WGS sequence"/>
</dbReference>
<accession>A0ACB8Q9A1</accession>
<evidence type="ECO:0000313" key="1">
    <source>
        <dbReference type="EMBL" id="KAI0028298.1"/>
    </source>
</evidence>
<feature type="non-terminal residue" evidence="1">
    <location>
        <position position="1"/>
    </location>
</feature>